<sequence length="314" mass="34942">MRRVEGGRLSVKKVSKTFEFKTDTKVPKVGLMMVGIGGNNGTTVCATVLANRHNISWSTKTGPVQPNYIGSLIRASTLRLGFDPETGKDVNIPFSDVLPMVHPNDLVLGGWDISAMPLDKAMSRAQVLDYDLQRQLFPLMQKMGKPLPSVYYPDFIAANQEDRADNLIEGTDKLKHLEHIRKDIRDFKAEHGLDKVVVLWTANTERYSELIDGVNDTADNLMSELPSRSLRLHARLLSRTPLQTLSRLPTKRFPLPPCSPSRPSWKDVPTSTAHLRTLLFPDASSLRNDTRPLSAETTSSRVKQSSSPLSLNSS</sequence>
<name>A0ACC2XJ95_9TREE</name>
<evidence type="ECO:0000313" key="1">
    <source>
        <dbReference type="EMBL" id="KAJ9122807.1"/>
    </source>
</evidence>
<proteinExistence type="predicted"/>
<evidence type="ECO:0000313" key="2">
    <source>
        <dbReference type="Proteomes" id="UP001234202"/>
    </source>
</evidence>
<accession>A0ACC2XJ95</accession>
<dbReference type="Proteomes" id="UP001234202">
    <property type="component" value="Unassembled WGS sequence"/>
</dbReference>
<dbReference type="EMBL" id="JASBWV010000014">
    <property type="protein sequence ID" value="KAJ9122807.1"/>
    <property type="molecule type" value="Genomic_DNA"/>
</dbReference>
<gene>
    <name evidence="1" type="primary">INO1_1</name>
    <name evidence="1" type="ORF">QFC24_004238</name>
</gene>
<organism evidence="1 2">
    <name type="scientific">Naganishia onofrii</name>
    <dbReference type="NCBI Taxonomy" id="1851511"/>
    <lineage>
        <taxon>Eukaryota</taxon>
        <taxon>Fungi</taxon>
        <taxon>Dikarya</taxon>
        <taxon>Basidiomycota</taxon>
        <taxon>Agaricomycotina</taxon>
        <taxon>Tremellomycetes</taxon>
        <taxon>Filobasidiales</taxon>
        <taxon>Filobasidiaceae</taxon>
        <taxon>Naganishia</taxon>
    </lineage>
</organism>
<keyword evidence="2" id="KW-1185">Reference proteome</keyword>
<reference evidence="1" key="1">
    <citation type="submission" date="2023-04" db="EMBL/GenBank/DDBJ databases">
        <title>Draft Genome sequencing of Naganishia species isolated from polar environments using Oxford Nanopore Technology.</title>
        <authorList>
            <person name="Leo P."/>
            <person name="Venkateswaran K."/>
        </authorList>
    </citation>
    <scope>NUCLEOTIDE SEQUENCE</scope>
    <source>
        <strain evidence="1">DBVPG 5303</strain>
    </source>
</reference>
<protein>
    <submittedName>
        <fullName evidence="1">Myo-inositol-1-phosphate synthase</fullName>
    </submittedName>
</protein>
<comment type="caution">
    <text evidence="1">The sequence shown here is derived from an EMBL/GenBank/DDBJ whole genome shotgun (WGS) entry which is preliminary data.</text>
</comment>